<keyword evidence="6" id="KW-0201">Cytochrome c-type biogenesis</keyword>
<dbReference type="InterPro" id="IPR003568">
    <property type="entry name" value="Cyt_c_biogenesis_CcmF"/>
</dbReference>
<evidence type="ECO:0000256" key="4">
    <source>
        <dbReference type="ARBA" id="ARBA00022519"/>
    </source>
</evidence>
<feature type="transmembrane region" description="Helical" evidence="10">
    <location>
        <begin position="249"/>
        <end position="266"/>
    </location>
</feature>
<dbReference type="NCBIfam" id="NF007691">
    <property type="entry name" value="PRK10369.1"/>
    <property type="match status" value="1"/>
</dbReference>
<feature type="transmembrane region" description="Helical" evidence="10">
    <location>
        <begin position="175"/>
        <end position="195"/>
    </location>
</feature>
<gene>
    <name evidence="13" type="ORF">E4K64_14845</name>
</gene>
<dbReference type="InterPro" id="IPR032523">
    <property type="entry name" value="CcmF_C"/>
</dbReference>
<evidence type="ECO:0000256" key="3">
    <source>
        <dbReference type="ARBA" id="ARBA00022475"/>
    </source>
</evidence>
<feature type="transmembrane region" description="Helical" evidence="10">
    <location>
        <begin position="449"/>
        <end position="469"/>
    </location>
</feature>
<feature type="transmembrane region" description="Helical" evidence="10">
    <location>
        <begin position="618"/>
        <end position="637"/>
    </location>
</feature>
<dbReference type="RefSeq" id="WP_135164184.1">
    <property type="nucleotide sequence ID" value="NZ_SPQS01000007.1"/>
</dbReference>
<feature type="domain" description="Cytochrome c assembly protein" evidence="11">
    <location>
        <begin position="89"/>
        <end position="295"/>
    </location>
</feature>
<evidence type="ECO:0000256" key="5">
    <source>
        <dbReference type="ARBA" id="ARBA00022692"/>
    </source>
</evidence>
<reference evidence="13 14" key="1">
    <citation type="submission" date="2019-03" db="EMBL/GenBank/DDBJ databases">
        <title>Bradyrhizobium strains diversity.</title>
        <authorList>
            <person name="Urquiaga M.C.O."/>
            <person name="Hungria M."/>
            <person name="Delamuta J.R.M."/>
            <person name="Klepa M.S."/>
        </authorList>
    </citation>
    <scope>NUCLEOTIDE SEQUENCE [LARGE SCALE GENOMIC DNA]</scope>
    <source>
        <strain evidence="13 14">CNPSo 3426</strain>
    </source>
</reference>
<evidence type="ECO:0000259" key="12">
    <source>
        <dbReference type="Pfam" id="PF16327"/>
    </source>
</evidence>
<evidence type="ECO:0000256" key="1">
    <source>
        <dbReference type="ARBA" id="ARBA00004429"/>
    </source>
</evidence>
<keyword evidence="3" id="KW-1003">Cell membrane</keyword>
<comment type="subcellular location">
    <subcellularLocation>
        <location evidence="1">Cell inner membrane</location>
        <topology evidence="1">Multi-pass membrane protein</topology>
    </subcellularLocation>
</comment>
<dbReference type="PANTHER" id="PTHR43653:SF1">
    <property type="entry name" value="CYTOCHROME C-TYPE BIOGENESIS PROTEIN CCMF"/>
    <property type="match status" value="1"/>
</dbReference>
<dbReference type="GO" id="GO:0017004">
    <property type="term" value="P:cytochrome complex assembly"/>
    <property type="evidence" value="ECO:0007669"/>
    <property type="project" value="UniProtKB-KW"/>
</dbReference>
<sequence>MIAESGHYALVLALGLALIQSVVPLIGARLRDVALMNVARSTALAQLLFVGASFIALVMLHVNSDFSVANVYENSHSMKPLLYKITGVWGNHEGSMLLWVSILALFGGLVAAFGNNLPLSLRAHVLAVQAWVASAFYLFILVTSNPFLRIASPPIEGRDLNPVLQDIGLAVHPPMLYLGYVGFSISFSFAIAALMEGRIDAAWARWVRPWTLVAWIFLTLGIAMGSYWAYYELGWGGWWFWDPVENASLMPWLSGTALLHSALVMEKRNALKVWTILLSILTFSLSLLGTFLVRSGVITSVHAFATDPTRGVFILLILCLFIGGSLSLFAGRATSLKQGGLFAPISREGALVLNNLLLTVACAVVLFGTLYPLAMEMLADFKMSVGAPFYNLTFAPLFTLLLLAVPFGPMLAWKRGDLLGVTQRLLAAGVAGLVAVAIAWGWATGGSTLAPLAIGLGVFVIAGAVTDIVERTGLVRLPFATVLHRARGLPRSSWGTAFAHAGLGVALIGIVCETTWNSEYIATMKQNDVAHISGFDVKLDGVLQRQGPNYREMIAEFNVSRDGAPLSVMTPSKRSFTTRGSSTTEAALLTRGASQLYISLGDANAEGAIAVRIYYKPMVLLIWWGPVLMAFGGVLSLSDRRLRVGAPKPARAKQRLQPAE</sequence>
<dbReference type="NCBIfam" id="TIGR00353">
    <property type="entry name" value="nrfE"/>
    <property type="match status" value="1"/>
</dbReference>
<feature type="transmembrane region" description="Helical" evidence="10">
    <location>
        <begin position="312"/>
        <end position="330"/>
    </location>
</feature>
<comment type="caution">
    <text evidence="13">The sequence shown here is derived from an EMBL/GenBank/DDBJ whole genome shotgun (WGS) entry which is preliminary data.</text>
</comment>
<feature type="transmembrane region" description="Helical" evidence="10">
    <location>
        <begin position="351"/>
        <end position="374"/>
    </location>
</feature>
<dbReference type="Pfam" id="PF01578">
    <property type="entry name" value="Cytochrom_C_asm"/>
    <property type="match status" value="1"/>
</dbReference>
<feature type="transmembrane region" description="Helical" evidence="10">
    <location>
        <begin position="125"/>
        <end position="144"/>
    </location>
</feature>
<dbReference type="PRINTS" id="PR01411">
    <property type="entry name" value="CCMFBIOGNSIS"/>
</dbReference>
<proteinExistence type="inferred from homology"/>
<dbReference type="InterPro" id="IPR002541">
    <property type="entry name" value="Cyt_c_assembly"/>
</dbReference>
<dbReference type="PRINTS" id="PR01410">
    <property type="entry name" value="CCBIOGENESIS"/>
</dbReference>
<evidence type="ECO:0000313" key="13">
    <source>
        <dbReference type="EMBL" id="TFV75858.1"/>
    </source>
</evidence>
<feature type="transmembrane region" description="Helical" evidence="10">
    <location>
        <begin position="96"/>
        <end position="113"/>
    </location>
</feature>
<feature type="transmembrane region" description="Helical" evidence="10">
    <location>
        <begin position="42"/>
        <end position="62"/>
    </location>
</feature>
<protein>
    <submittedName>
        <fullName evidence="13">Heme lyase CcmF/NrfE family subunit</fullName>
    </submittedName>
</protein>
<dbReference type="Proteomes" id="UP000297700">
    <property type="component" value="Unassembled WGS sequence"/>
</dbReference>
<comment type="function">
    <text evidence="9">Required for the biogenesis of c-type cytochromes. Possible subunit of a heme lyase.</text>
</comment>
<dbReference type="InterPro" id="IPR003567">
    <property type="entry name" value="Cyt_c_biogenesis"/>
</dbReference>
<evidence type="ECO:0000256" key="7">
    <source>
        <dbReference type="ARBA" id="ARBA00022989"/>
    </source>
</evidence>
<evidence type="ECO:0000313" key="14">
    <source>
        <dbReference type="Proteomes" id="UP000297700"/>
    </source>
</evidence>
<accession>A0A4Y9P8U8</accession>
<evidence type="ECO:0000256" key="9">
    <source>
        <dbReference type="ARBA" id="ARBA00037230"/>
    </source>
</evidence>
<dbReference type="GO" id="GO:0020037">
    <property type="term" value="F:heme binding"/>
    <property type="evidence" value="ECO:0007669"/>
    <property type="project" value="InterPro"/>
</dbReference>
<dbReference type="EMBL" id="SPQS01000007">
    <property type="protein sequence ID" value="TFV75858.1"/>
    <property type="molecule type" value="Genomic_DNA"/>
</dbReference>
<dbReference type="GO" id="GO:0015232">
    <property type="term" value="F:heme transmembrane transporter activity"/>
    <property type="evidence" value="ECO:0007669"/>
    <property type="project" value="InterPro"/>
</dbReference>
<keyword evidence="7 10" id="KW-1133">Transmembrane helix</keyword>
<feature type="transmembrane region" description="Helical" evidence="10">
    <location>
        <begin position="394"/>
        <end position="413"/>
    </location>
</feature>
<dbReference type="GO" id="GO:0005886">
    <property type="term" value="C:plasma membrane"/>
    <property type="evidence" value="ECO:0007669"/>
    <property type="project" value="UniProtKB-SubCell"/>
</dbReference>
<dbReference type="AlphaFoldDB" id="A0A4Y9P8U8"/>
<evidence type="ECO:0000259" key="11">
    <source>
        <dbReference type="Pfam" id="PF01578"/>
    </source>
</evidence>
<dbReference type="GO" id="GO:0016829">
    <property type="term" value="F:lyase activity"/>
    <property type="evidence" value="ECO:0007669"/>
    <property type="project" value="UniProtKB-KW"/>
</dbReference>
<keyword evidence="13" id="KW-0456">Lyase</keyword>
<feature type="transmembrane region" description="Helical" evidence="10">
    <location>
        <begin position="207"/>
        <end position="229"/>
    </location>
</feature>
<comment type="similarity">
    <text evidence="2">Belongs to the CcmF/CycK/Ccl1/NrfE/CcsA family.</text>
</comment>
<feature type="transmembrane region" description="Helical" evidence="10">
    <location>
        <begin position="273"/>
        <end position="292"/>
    </location>
</feature>
<feature type="transmembrane region" description="Helical" evidence="10">
    <location>
        <begin position="6"/>
        <end position="30"/>
    </location>
</feature>
<dbReference type="Pfam" id="PF16327">
    <property type="entry name" value="CcmF_C"/>
    <property type="match status" value="1"/>
</dbReference>
<keyword evidence="5 10" id="KW-0812">Transmembrane</keyword>
<dbReference type="PANTHER" id="PTHR43653">
    <property type="entry name" value="CYTOCHROME C ASSEMBLY PROTEIN-RELATED"/>
    <property type="match status" value="1"/>
</dbReference>
<keyword evidence="4" id="KW-0997">Cell inner membrane</keyword>
<feature type="transmembrane region" description="Helical" evidence="10">
    <location>
        <begin position="425"/>
        <end position="443"/>
    </location>
</feature>
<evidence type="ECO:0000256" key="2">
    <source>
        <dbReference type="ARBA" id="ARBA00009186"/>
    </source>
</evidence>
<evidence type="ECO:0000256" key="8">
    <source>
        <dbReference type="ARBA" id="ARBA00023136"/>
    </source>
</evidence>
<evidence type="ECO:0000256" key="10">
    <source>
        <dbReference type="SAM" id="Phobius"/>
    </source>
</evidence>
<organism evidence="13 14">
    <name type="scientific">Bradyrhizobium frederickii</name>
    <dbReference type="NCBI Taxonomy" id="2560054"/>
    <lineage>
        <taxon>Bacteria</taxon>
        <taxon>Pseudomonadati</taxon>
        <taxon>Pseudomonadota</taxon>
        <taxon>Alphaproteobacteria</taxon>
        <taxon>Hyphomicrobiales</taxon>
        <taxon>Nitrobacteraceae</taxon>
        <taxon>Bradyrhizobium</taxon>
    </lineage>
</organism>
<keyword evidence="8 10" id="KW-0472">Membrane</keyword>
<evidence type="ECO:0000256" key="6">
    <source>
        <dbReference type="ARBA" id="ARBA00022748"/>
    </source>
</evidence>
<name>A0A4Y9P8U8_9BRAD</name>
<feature type="domain" description="Cytochrome c-type biogenesis protein CcmF C-terminal" evidence="12">
    <location>
        <begin position="315"/>
        <end position="640"/>
    </location>
</feature>